<evidence type="ECO:0000313" key="4">
    <source>
        <dbReference type="Proteomes" id="UP000077202"/>
    </source>
</evidence>
<keyword evidence="1" id="KW-0175">Coiled coil</keyword>
<protein>
    <submittedName>
        <fullName evidence="3">Uncharacterized protein</fullName>
    </submittedName>
</protein>
<accession>A0A176WDP2</accession>
<evidence type="ECO:0000256" key="2">
    <source>
        <dbReference type="SAM" id="MobiDB-lite"/>
    </source>
</evidence>
<dbReference type="AlphaFoldDB" id="A0A176WDP2"/>
<feature type="compositionally biased region" description="Polar residues" evidence="2">
    <location>
        <begin position="79"/>
        <end position="94"/>
    </location>
</feature>
<sequence length="100" mass="11320">MRSQELQRRMEKAEEAYCQLQEESIDELKLRLEKCIVEIVELVNTFSEVLNESRQNVEVEIVNMLRRIGVDVSSHDAVTATSDGTAPQTDSSQAVDIPLL</sequence>
<comment type="caution">
    <text evidence="3">The sequence shown here is derived from an EMBL/GenBank/DDBJ whole genome shotgun (WGS) entry which is preliminary data.</text>
</comment>
<gene>
    <name evidence="3" type="ORF">AXG93_2356s1020</name>
</gene>
<name>A0A176WDP2_MARPO</name>
<dbReference type="EMBL" id="LVLJ01001131">
    <property type="protein sequence ID" value="OAE31237.1"/>
    <property type="molecule type" value="Genomic_DNA"/>
</dbReference>
<keyword evidence="4" id="KW-1185">Reference proteome</keyword>
<dbReference type="Proteomes" id="UP000077202">
    <property type="component" value="Unassembled WGS sequence"/>
</dbReference>
<proteinExistence type="predicted"/>
<reference evidence="3" key="1">
    <citation type="submission" date="2016-03" db="EMBL/GenBank/DDBJ databases">
        <title>Mechanisms controlling the formation of the plant cell surface in tip-growing cells are functionally conserved among land plants.</title>
        <authorList>
            <person name="Honkanen S."/>
            <person name="Jones V.A."/>
            <person name="Morieri G."/>
            <person name="Champion C."/>
            <person name="Hetherington A.J."/>
            <person name="Kelly S."/>
            <person name="Saint-Marcoux D."/>
            <person name="Proust H."/>
            <person name="Prescott H."/>
            <person name="Dolan L."/>
        </authorList>
    </citation>
    <scope>NUCLEOTIDE SEQUENCE [LARGE SCALE GENOMIC DNA]</scope>
    <source>
        <tissue evidence="3">Whole gametophyte</tissue>
    </source>
</reference>
<evidence type="ECO:0000256" key="1">
    <source>
        <dbReference type="SAM" id="Coils"/>
    </source>
</evidence>
<feature type="region of interest" description="Disordered" evidence="2">
    <location>
        <begin position="78"/>
        <end position="100"/>
    </location>
</feature>
<organism evidence="3 4">
    <name type="scientific">Marchantia polymorpha subsp. ruderalis</name>
    <dbReference type="NCBI Taxonomy" id="1480154"/>
    <lineage>
        <taxon>Eukaryota</taxon>
        <taxon>Viridiplantae</taxon>
        <taxon>Streptophyta</taxon>
        <taxon>Embryophyta</taxon>
        <taxon>Marchantiophyta</taxon>
        <taxon>Marchantiopsida</taxon>
        <taxon>Marchantiidae</taxon>
        <taxon>Marchantiales</taxon>
        <taxon>Marchantiaceae</taxon>
        <taxon>Marchantia</taxon>
    </lineage>
</organism>
<feature type="coiled-coil region" evidence="1">
    <location>
        <begin position="3"/>
        <end position="45"/>
    </location>
</feature>
<evidence type="ECO:0000313" key="3">
    <source>
        <dbReference type="EMBL" id="OAE31237.1"/>
    </source>
</evidence>